<proteinExistence type="predicted"/>
<feature type="transmembrane region" description="Helical" evidence="1">
    <location>
        <begin position="12"/>
        <end position="28"/>
    </location>
</feature>
<keyword evidence="1" id="KW-1133">Transmembrane helix</keyword>
<evidence type="ECO:0000256" key="1">
    <source>
        <dbReference type="SAM" id="Phobius"/>
    </source>
</evidence>
<comment type="caution">
    <text evidence="2">The sequence shown here is derived from an EMBL/GenBank/DDBJ whole genome shotgun (WGS) entry which is preliminary data.</text>
</comment>
<keyword evidence="1" id="KW-0812">Transmembrane</keyword>
<dbReference type="EMBL" id="AZES01000024">
    <property type="protein sequence ID" value="KRL31965.1"/>
    <property type="molecule type" value="Genomic_DNA"/>
</dbReference>
<protein>
    <submittedName>
        <fullName evidence="2">Uncharacterized protein</fullName>
    </submittedName>
</protein>
<dbReference type="RefSeq" id="WP_056955731.1">
    <property type="nucleotide sequence ID" value="NZ_AZES01000024.1"/>
</dbReference>
<dbReference type="PATRIC" id="fig|1122151.5.peg.1367"/>
<keyword evidence="3" id="KW-1185">Reference proteome</keyword>
<evidence type="ECO:0000313" key="2">
    <source>
        <dbReference type="EMBL" id="KRL31965.1"/>
    </source>
</evidence>
<reference evidence="2 3" key="1">
    <citation type="journal article" date="2015" name="Genome Announc.">
        <title>Expanding the biotechnology potential of lactobacilli through comparative genomics of 213 strains and associated genera.</title>
        <authorList>
            <person name="Sun Z."/>
            <person name="Harris H.M."/>
            <person name="McCann A."/>
            <person name="Guo C."/>
            <person name="Argimon S."/>
            <person name="Zhang W."/>
            <person name="Yang X."/>
            <person name="Jeffery I.B."/>
            <person name="Cooney J.C."/>
            <person name="Kagawa T.F."/>
            <person name="Liu W."/>
            <person name="Song Y."/>
            <person name="Salvetti E."/>
            <person name="Wrobel A."/>
            <person name="Rasinkangas P."/>
            <person name="Parkhill J."/>
            <person name="Rea M.C."/>
            <person name="O'Sullivan O."/>
            <person name="Ritari J."/>
            <person name="Douillard F.P."/>
            <person name="Paul Ross R."/>
            <person name="Yang R."/>
            <person name="Briner A.E."/>
            <person name="Felis G.E."/>
            <person name="de Vos W.M."/>
            <person name="Barrangou R."/>
            <person name="Klaenhammer T.R."/>
            <person name="Caufield P.W."/>
            <person name="Cui Y."/>
            <person name="Zhang H."/>
            <person name="O'Toole P.W."/>
        </authorList>
    </citation>
    <scope>NUCLEOTIDE SEQUENCE [LARGE SCALE GENOMIC DNA]</scope>
    <source>
        <strain evidence="2 3">DSM 13238</strain>
    </source>
</reference>
<name>A0A0R1PI02_9LACO</name>
<dbReference type="AlphaFoldDB" id="A0A0R1PI02"/>
<sequence>MEIGSLAEWVESFAEILAVSVALFLPYYQKRKANKEKNQQAKQIIIKTANKLLQQTNIQESIQFKELTKFVSIYLVLATNDATITIIQLGDAILNVIGTSDQLSIKQQSQINKLIDDLNKIKV</sequence>
<dbReference type="Proteomes" id="UP000051908">
    <property type="component" value="Unassembled WGS sequence"/>
</dbReference>
<evidence type="ECO:0000313" key="3">
    <source>
        <dbReference type="Proteomes" id="UP000051908"/>
    </source>
</evidence>
<dbReference type="GeneID" id="96667249"/>
<dbReference type="OrthoDB" id="3174721at2"/>
<gene>
    <name evidence="2" type="ORF">FD33_GL001315</name>
</gene>
<accession>A0A0R1PI02</accession>
<organism evidence="2 3">
    <name type="scientific">Companilactobacillus paralimentarius DSM 13238 = JCM 10415</name>
    <dbReference type="NCBI Taxonomy" id="1122151"/>
    <lineage>
        <taxon>Bacteria</taxon>
        <taxon>Bacillati</taxon>
        <taxon>Bacillota</taxon>
        <taxon>Bacilli</taxon>
        <taxon>Lactobacillales</taxon>
        <taxon>Lactobacillaceae</taxon>
        <taxon>Companilactobacillus</taxon>
    </lineage>
</organism>
<keyword evidence="1" id="KW-0472">Membrane</keyword>